<gene>
    <name evidence="1" type="ORF">AUC61_14645</name>
</gene>
<proteinExistence type="predicted"/>
<organism evidence="1 2">
    <name type="scientific">Pseudomonas maioricensis</name>
    <dbReference type="NCBI Taxonomy" id="1766623"/>
    <lineage>
        <taxon>Bacteria</taxon>
        <taxon>Pseudomonadati</taxon>
        <taxon>Pseudomonadota</taxon>
        <taxon>Gammaproteobacteria</taxon>
        <taxon>Pseudomonadales</taxon>
        <taxon>Pseudomonadaceae</taxon>
        <taxon>Pseudomonas</taxon>
    </lineage>
</organism>
<comment type="caution">
    <text evidence="1">The sequence shown here is derived from an EMBL/GenBank/DDBJ whole genome shotgun (WGS) entry which is preliminary data.</text>
</comment>
<accession>A0ABS9ZJL3</accession>
<keyword evidence="2" id="KW-1185">Reference proteome</keyword>
<evidence type="ECO:0000313" key="1">
    <source>
        <dbReference type="EMBL" id="MCI8210774.1"/>
    </source>
</evidence>
<evidence type="ECO:0000313" key="2">
    <source>
        <dbReference type="Proteomes" id="UP001320513"/>
    </source>
</evidence>
<reference evidence="1 2" key="1">
    <citation type="submission" date="2015-12" db="EMBL/GenBank/DDBJ databases">
        <title>Phylogenomics in the description of a new species in the Pseudomonas syringae group.</title>
        <authorList>
            <person name="Busquets A."/>
            <person name="Gomila M."/>
            <person name="Beiki F."/>
            <person name="Rahimian H."/>
            <person name="Mulet M."/>
            <person name="Sanchez D."/>
            <person name="Garcia-Valdes E."/>
            <person name="Lalucat J."/>
        </authorList>
    </citation>
    <scope>NUCLEOTIDE SEQUENCE [LARGE SCALE GENOMIC DNA]</scope>
    <source>
        <strain evidence="1 2">S25</strain>
    </source>
</reference>
<protein>
    <submittedName>
        <fullName evidence="1">Uncharacterized protein</fullName>
    </submittedName>
</protein>
<dbReference type="EMBL" id="LOHG01000008">
    <property type="protein sequence ID" value="MCI8210774.1"/>
    <property type="molecule type" value="Genomic_DNA"/>
</dbReference>
<name>A0ABS9ZJL3_9PSED</name>
<sequence length="88" mass="9308">MQANQSYDVVINNLFTHQCGLICGASVEVAIMDGGIEIDRLTFKGKVGPGGTGYRKVYQGKPGLTAELVVGSCDMTFAEGKAERAPLL</sequence>
<dbReference type="Proteomes" id="UP001320513">
    <property type="component" value="Unassembled WGS sequence"/>
</dbReference>